<dbReference type="EMBL" id="CAJVQC010117645">
    <property type="protein sequence ID" value="CAG8837426.1"/>
    <property type="molecule type" value="Genomic_DNA"/>
</dbReference>
<comment type="caution">
    <text evidence="1">The sequence shown here is derived from an EMBL/GenBank/DDBJ whole genome shotgun (WGS) entry which is preliminary data.</text>
</comment>
<proteinExistence type="predicted"/>
<name>A0ACA9SEN7_9GLOM</name>
<evidence type="ECO:0000313" key="2">
    <source>
        <dbReference type="Proteomes" id="UP000789920"/>
    </source>
</evidence>
<accession>A0ACA9SEN7</accession>
<keyword evidence="2" id="KW-1185">Reference proteome</keyword>
<reference evidence="1" key="1">
    <citation type="submission" date="2021-06" db="EMBL/GenBank/DDBJ databases">
        <authorList>
            <person name="Kallberg Y."/>
            <person name="Tangrot J."/>
            <person name="Rosling A."/>
        </authorList>
    </citation>
    <scope>NUCLEOTIDE SEQUENCE</scope>
    <source>
        <strain evidence="1">MA461A</strain>
    </source>
</reference>
<feature type="non-terminal residue" evidence="1">
    <location>
        <position position="50"/>
    </location>
</feature>
<protein>
    <submittedName>
        <fullName evidence="1">21509_t:CDS:1</fullName>
    </submittedName>
</protein>
<gene>
    <name evidence="1" type="ORF">RPERSI_LOCUS30299</name>
</gene>
<dbReference type="Proteomes" id="UP000789920">
    <property type="component" value="Unassembled WGS sequence"/>
</dbReference>
<sequence length="50" mass="5550">FIRPPTPPTTPVDISFTTQNTYLISPLSETSNTNTSDRSPPLLQCFEPLN</sequence>
<feature type="non-terminal residue" evidence="1">
    <location>
        <position position="1"/>
    </location>
</feature>
<evidence type="ECO:0000313" key="1">
    <source>
        <dbReference type="EMBL" id="CAG8837426.1"/>
    </source>
</evidence>
<organism evidence="1 2">
    <name type="scientific">Racocetra persica</name>
    <dbReference type="NCBI Taxonomy" id="160502"/>
    <lineage>
        <taxon>Eukaryota</taxon>
        <taxon>Fungi</taxon>
        <taxon>Fungi incertae sedis</taxon>
        <taxon>Mucoromycota</taxon>
        <taxon>Glomeromycotina</taxon>
        <taxon>Glomeromycetes</taxon>
        <taxon>Diversisporales</taxon>
        <taxon>Gigasporaceae</taxon>
        <taxon>Racocetra</taxon>
    </lineage>
</organism>